<organism evidence="2 3">
    <name type="scientific">Pseudochryseolinea flava</name>
    <dbReference type="NCBI Taxonomy" id="2059302"/>
    <lineage>
        <taxon>Bacteria</taxon>
        <taxon>Pseudomonadati</taxon>
        <taxon>Bacteroidota</taxon>
        <taxon>Cytophagia</taxon>
        <taxon>Cytophagales</taxon>
        <taxon>Fulvivirgaceae</taxon>
        <taxon>Pseudochryseolinea</taxon>
    </lineage>
</organism>
<sequence>MEILDNTQKKIIMNKILLKRKMKGAGVLAFIGCVALLVSCSDWDEFKKYTKDGEIVYPGKFDSVAIFPGKERVRVWGTLTADPKIKTAKIFWDNNKDSAEFEIDGGGTGYIFDEIVDIGEGVKSFVLHTYDANGNKSVGASAIGVSYGDRYRNTLSNRRIKSIAYDDAATTIIWDIIDVKLGPEAMEVHYETPNGDTIVRTPANAATTVLPKLDYANDGFLWKTIYRPLAGNNGLVPIDTFSTPFTTRDVPVFVEKELDRSNFKEAFYTGDTFGNGGAGGIDAMWDGQAQNSYGGANFTDIGTGGSSPQMITFDLGMNVDVTQIKIYPFLEWWGSYYVFSTIRDYEIYGASNPSSNGALDESWTLLASGTFAKPSGQAKDQESDADKDLAKAGFVVNVDPDAPKVKYIRIRCLKNYEAHWNNASQGFFSIAEIKVSGMLPQ</sequence>
<dbReference type="Proteomes" id="UP000251889">
    <property type="component" value="Unassembled WGS sequence"/>
</dbReference>
<reference evidence="2 3" key="1">
    <citation type="submission" date="2018-06" db="EMBL/GenBank/DDBJ databases">
        <title>Chryseolinea flavus sp. nov., a member of the phylum Bacteroidetes isolated from soil.</title>
        <authorList>
            <person name="Li Y."/>
            <person name="Wang J."/>
        </authorList>
    </citation>
    <scope>NUCLEOTIDE SEQUENCE [LARGE SCALE GENOMIC DNA]</scope>
    <source>
        <strain evidence="2 3">SDU1-6</strain>
    </source>
</reference>
<proteinExistence type="predicted"/>
<feature type="domain" description="DUF5000" evidence="1">
    <location>
        <begin position="285"/>
        <end position="434"/>
    </location>
</feature>
<evidence type="ECO:0000259" key="1">
    <source>
        <dbReference type="Pfam" id="PF16391"/>
    </source>
</evidence>
<dbReference type="Gene3D" id="2.60.120.260">
    <property type="entry name" value="Galactose-binding domain-like"/>
    <property type="match status" value="1"/>
</dbReference>
<dbReference type="Pfam" id="PF16391">
    <property type="entry name" value="DUF5000"/>
    <property type="match status" value="1"/>
</dbReference>
<evidence type="ECO:0000313" key="2">
    <source>
        <dbReference type="EMBL" id="RAW02273.1"/>
    </source>
</evidence>
<protein>
    <recommendedName>
        <fullName evidence="1">DUF5000 domain-containing protein</fullName>
    </recommendedName>
</protein>
<comment type="caution">
    <text evidence="2">The sequence shown here is derived from an EMBL/GenBank/DDBJ whole genome shotgun (WGS) entry which is preliminary data.</text>
</comment>
<dbReference type="InterPro" id="IPR032164">
    <property type="entry name" value="DUF5000"/>
</dbReference>
<name>A0A364Y5P4_9BACT</name>
<dbReference type="EMBL" id="QMFY01000002">
    <property type="protein sequence ID" value="RAW02273.1"/>
    <property type="molecule type" value="Genomic_DNA"/>
</dbReference>
<dbReference type="SUPFAM" id="SSF49785">
    <property type="entry name" value="Galactose-binding domain-like"/>
    <property type="match status" value="1"/>
</dbReference>
<evidence type="ECO:0000313" key="3">
    <source>
        <dbReference type="Proteomes" id="UP000251889"/>
    </source>
</evidence>
<accession>A0A364Y5P4</accession>
<gene>
    <name evidence="2" type="ORF">DQQ10_06975</name>
</gene>
<dbReference type="InterPro" id="IPR008979">
    <property type="entry name" value="Galactose-bd-like_sf"/>
</dbReference>
<dbReference type="Pfam" id="PF16389">
    <property type="entry name" value="DUF4998"/>
    <property type="match status" value="1"/>
</dbReference>
<keyword evidence="3" id="KW-1185">Reference proteome</keyword>
<dbReference type="AlphaFoldDB" id="A0A364Y5P4"/>